<dbReference type="OrthoDB" id="5125733at2759"/>
<dbReference type="PANTHER" id="PTHR33112:SF8">
    <property type="entry name" value="HETEROKARYON INCOMPATIBILITY DOMAIN-CONTAINING PROTEIN"/>
    <property type="match status" value="1"/>
</dbReference>
<feature type="domain" description="Heterokaryon incompatibility" evidence="2">
    <location>
        <begin position="222"/>
        <end position="375"/>
    </location>
</feature>
<dbReference type="InterPro" id="IPR029044">
    <property type="entry name" value="Nucleotide-diphossugar_trans"/>
</dbReference>
<dbReference type="InterPro" id="IPR007577">
    <property type="entry name" value="GlycoTrfase_DXD_sugar-bd_CS"/>
</dbReference>
<proteinExistence type="inferred from homology"/>
<comment type="caution">
    <text evidence="3">The sequence shown here is derived from an EMBL/GenBank/DDBJ whole genome shotgun (WGS) entry which is preliminary data.</text>
</comment>
<dbReference type="InterPro" id="IPR010730">
    <property type="entry name" value="HET"/>
</dbReference>
<dbReference type="GO" id="GO:1901135">
    <property type="term" value="P:carbohydrate derivative metabolic process"/>
    <property type="evidence" value="ECO:0007669"/>
    <property type="project" value="UniProtKB-ARBA"/>
</dbReference>
<dbReference type="Pfam" id="PF06985">
    <property type="entry name" value="HET"/>
    <property type="match status" value="1"/>
</dbReference>
<name>A0A9W9D656_9PLEO</name>
<sequence length="1140" mass="128918">MFCARCQSFWTEALAKATIPEKIEKPEDIVWTTHEQTLHTSTREIKHASDGRCRICRLIYTSPTQYEHTTLLKDEDEYLHIVLTISSSLGSLPILQVEFREASTSEARIPKRILASCVGFLGGGKGISTWPTLPGVASHSADDLAEALTQAAVLNNEDTGSDGAFKLASYWITSCLSSHAKCHRAMPEGSIPFLPTRVLDVANDSIKLIESKDVVDAKNRRYLALSHCWGLIPIIRTLKDNYDKHKSRISECELSKTFKEAVLATRKLGFQYIWIDSMCIIQDDIDDWAKEAATMCNVYQYATLTLAAAHAPGGDVGCFRTRDGLLSLPFHIDIPEVTITRVTRRLQFTTYGRPQLNDLGGGDPALYGRAWVLQEQLLSPRMLIFDGDQLKWECLTMHGSEGSPTAGTTRHDLSLKYIRSGIMDEVEYFDDVDAKPGTVTDSHFWARMKHQYWCNLVMNYTHRGMTKSSDRLVALAGVAQALGRHTENQYLAGLWRNHFYIGLLWSLPHNETFLMSATSNFDIERNEHIRHVEALAPSWSWASVTAPVMYGQNEMLNLDRVCVVENVEVSSGNHQQTGRATVRGYVRKGYVNAIYQHSNREAVWKLPHMTAPPPAGRLGLEHMVFKDRSFHPIQYFLFSERHPDPRNVTNIDEVRKKGPFRFVRGTFRPDEIIAPTQEITFIAIAQRHLGEQLARQMNSYQDHDPVSVHTLALVPTGDAEGTYRRVGLAVWDSCAWYGYLCSWKDDRTRRITSPREWDRGFHVGEYFWEEAHRKLWWNDMEFYKCNERAGGNGAEGRWKHDHTYESDRLPDLKMYKAGMDVEKKTVVITPLSGETFSYLLLALCTLALIHHFHTSTTTIYNDIRYLSLPFSRPEPSSSIPNILWYKLGPLGLNNDTRTWTESCIALNPDYDVQFLTDEDAEDFVYTAFSNRPDILETYFGLSVPILRADLLRYLLLFDQGGVWNDLDVECKAPFDEWVPVQFKDMAGLVVGWEFDVGWSPGIVRQFASWSIAARPGSPHMLTVVEGIVDALHKVMRENNVGIGEVTLNMTGDVVDFSGPRRLTTGVFESLAYSLERDVSPDEAEEILQPVLLGDVLVMPGRSFASSSNNYSKHGAGSGLLSPKLVTHHYAGTWKNDKGGE</sequence>
<dbReference type="Proteomes" id="UP001140510">
    <property type="component" value="Unassembled WGS sequence"/>
</dbReference>
<dbReference type="Pfam" id="PF04488">
    <property type="entry name" value="Gly_transf_sug"/>
    <property type="match status" value="1"/>
</dbReference>
<evidence type="ECO:0000313" key="4">
    <source>
        <dbReference type="Proteomes" id="UP001140510"/>
    </source>
</evidence>
<reference evidence="3" key="1">
    <citation type="submission" date="2022-10" db="EMBL/GenBank/DDBJ databases">
        <title>Tapping the CABI collections for fungal endophytes: first genome assemblies for Collariella, Neodidymelliopsis, Ascochyta clinopodiicola, Didymella pomorum, Didymosphaeria variabile, Neocosmospora piperis and Neocucurbitaria cava.</title>
        <authorList>
            <person name="Hill R."/>
        </authorList>
    </citation>
    <scope>NUCLEOTIDE SEQUENCE</scope>
    <source>
        <strain evidence="3">IMI 355091</strain>
    </source>
</reference>
<accession>A0A9W9D656</accession>
<evidence type="ECO:0000256" key="1">
    <source>
        <dbReference type="ARBA" id="ARBA00009003"/>
    </source>
</evidence>
<dbReference type="AlphaFoldDB" id="A0A9W9D656"/>
<dbReference type="EMBL" id="JAPEVA010000070">
    <property type="protein sequence ID" value="KAJ4401705.1"/>
    <property type="molecule type" value="Genomic_DNA"/>
</dbReference>
<dbReference type="Gene3D" id="3.90.550.20">
    <property type="match status" value="1"/>
</dbReference>
<dbReference type="SUPFAM" id="SSF53448">
    <property type="entry name" value="Nucleotide-diphospho-sugar transferases"/>
    <property type="match status" value="1"/>
</dbReference>
<keyword evidence="4" id="KW-1185">Reference proteome</keyword>
<dbReference type="PANTHER" id="PTHR33112">
    <property type="entry name" value="DOMAIN PROTEIN, PUTATIVE-RELATED"/>
    <property type="match status" value="1"/>
</dbReference>
<comment type="similarity">
    <text evidence="1">Belongs to the glycosyltransferase 32 family.</text>
</comment>
<gene>
    <name evidence="3" type="ORF">N0V91_007746</name>
</gene>
<evidence type="ECO:0000313" key="3">
    <source>
        <dbReference type="EMBL" id="KAJ4401705.1"/>
    </source>
</evidence>
<evidence type="ECO:0000259" key="2">
    <source>
        <dbReference type="Pfam" id="PF06985"/>
    </source>
</evidence>
<protein>
    <recommendedName>
        <fullName evidence="2">Heterokaryon incompatibility domain-containing protein</fullName>
    </recommendedName>
</protein>
<organism evidence="3 4">
    <name type="scientific">Didymella pomorum</name>
    <dbReference type="NCBI Taxonomy" id="749634"/>
    <lineage>
        <taxon>Eukaryota</taxon>
        <taxon>Fungi</taxon>
        <taxon>Dikarya</taxon>
        <taxon>Ascomycota</taxon>
        <taxon>Pezizomycotina</taxon>
        <taxon>Dothideomycetes</taxon>
        <taxon>Pleosporomycetidae</taxon>
        <taxon>Pleosporales</taxon>
        <taxon>Pleosporineae</taxon>
        <taxon>Didymellaceae</taxon>
        <taxon>Didymella</taxon>
    </lineage>
</organism>